<gene>
    <name evidence="1" type="ORF">SDC9_118632</name>
</gene>
<name>A0A645C212_9ZZZZ</name>
<comment type="caution">
    <text evidence="1">The sequence shown here is derived from an EMBL/GenBank/DDBJ whole genome shotgun (WGS) entry which is preliminary data.</text>
</comment>
<organism evidence="1">
    <name type="scientific">bioreactor metagenome</name>
    <dbReference type="NCBI Taxonomy" id="1076179"/>
    <lineage>
        <taxon>unclassified sequences</taxon>
        <taxon>metagenomes</taxon>
        <taxon>ecological metagenomes</taxon>
    </lineage>
</organism>
<reference evidence="1" key="1">
    <citation type="submission" date="2019-08" db="EMBL/GenBank/DDBJ databases">
        <authorList>
            <person name="Kucharzyk K."/>
            <person name="Murdoch R.W."/>
            <person name="Higgins S."/>
            <person name="Loffler F."/>
        </authorList>
    </citation>
    <scope>NUCLEOTIDE SEQUENCE</scope>
</reference>
<proteinExistence type="predicted"/>
<accession>A0A645C212</accession>
<dbReference type="AlphaFoldDB" id="A0A645C212"/>
<evidence type="ECO:0000313" key="1">
    <source>
        <dbReference type="EMBL" id="MPM71662.1"/>
    </source>
</evidence>
<protein>
    <submittedName>
        <fullName evidence="1">Uncharacterized protein</fullName>
    </submittedName>
</protein>
<dbReference type="EMBL" id="VSSQ01024257">
    <property type="protein sequence ID" value="MPM71662.1"/>
    <property type="molecule type" value="Genomic_DNA"/>
</dbReference>
<sequence length="153" mass="17070">MRIEVFHRSAFPPDSRTQPAGAARFKPVAYQCAVEIHRARQQKGVQRFAFAEFELQHLFAVDRADGRIDVAETALFRRDRCRAVGLGAQLPGQEFAGCRHEFRRIEFHKPDRIENRLGAGNRRLLALGQGKPELQAGRIGRGQDIPGGNVAAA</sequence>